<dbReference type="GO" id="GO:0005874">
    <property type="term" value="C:microtubule"/>
    <property type="evidence" value="ECO:0007669"/>
    <property type="project" value="UniProtKB-KW"/>
</dbReference>
<comment type="similarity">
    <text evidence="6">Belongs to the TRAFAC class myosin-kinesin ATPase superfamily. Kinesin family. KIN-12 subfamily.</text>
</comment>
<dbReference type="Gene3D" id="3.40.850.10">
    <property type="entry name" value="Kinesin motor domain"/>
    <property type="match status" value="1"/>
</dbReference>
<protein>
    <recommendedName>
        <fullName evidence="8">Kinesin-like protein</fullName>
    </recommendedName>
</protein>
<evidence type="ECO:0000256" key="3">
    <source>
        <dbReference type="ARBA" id="ARBA00022840"/>
    </source>
</evidence>
<keyword evidence="4" id="KW-0175">Coiled coil</keyword>
<feature type="binding site" evidence="7">
    <location>
        <begin position="167"/>
        <end position="174"/>
    </location>
    <ligand>
        <name>ATP</name>
        <dbReference type="ChEBI" id="CHEBI:30616"/>
    </ligand>
</feature>
<dbReference type="InterPro" id="IPR001752">
    <property type="entry name" value="Kinesin_motor_dom"/>
</dbReference>
<dbReference type="PRINTS" id="PR00380">
    <property type="entry name" value="KINESINHEAVY"/>
</dbReference>
<dbReference type="OrthoDB" id="3176171at2759"/>
<evidence type="ECO:0000256" key="6">
    <source>
        <dbReference type="ARBA" id="ARBA00034488"/>
    </source>
</evidence>
<dbReference type="GO" id="GO:0007018">
    <property type="term" value="P:microtubule-based movement"/>
    <property type="evidence" value="ECO:0007669"/>
    <property type="project" value="InterPro"/>
</dbReference>
<reference evidence="11" key="1">
    <citation type="submission" date="2019-12" db="EMBL/GenBank/DDBJ databases">
        <authorList>
            <person name="Scholes J."/>
        </authorList>
    </citation>
    <scope>NUCLEOTIDE SEQUENCE</scope>
</reference>
<evidence type="ECO:0000256" key="2">
    <source>
        <dbReference type="ARBA" id="ARBA00022741"/>
    </source>
</evidence>
<dbReference type="Pfam" id="PF00225">
    <property type="entry name" value="Kinesin"/>
    <property type="match status" value="1"/>
</dbReference>
<evidence type="ECO:0000259" key="10">
    <source>
        <dbReference type="PROSITE" id="PS50067"/>
    </source>
</evidence>
<proteinExistence type="inferred from homology"/>
<evidence type="ECO:0000256" key="5">
    <source>
        <dbReference type="ARBA" id="ARBA00023175"/>
    </source>
</evidence>
<dbReference type="PANTHER" id="PTHR37739:SF16">
    <property type="entry name" value="KINESIN-LIKE PROTEIN"/>
    <property type="match status" value="1"/>
</dbReference>
<keyword evidence="5 7" id="KW-0505">Motor protein</keyword>
<comment type="caution">
    <text evidence="11">The sequence shown here is derived from an EMBL/GenBank/DDBJ whole genome shotgun (WGS) entry which is preliminary data.</text>
</comment>
<dbReference type="InterPro" id="IPR019821">
    <property type="entry name" value="Kinesin_motor_CS"/>
</dbReference>
<sequence>MPRNQILREYHEILSASPNPKSRPTTPSPSSRKLKSSKENAPPSPASDTNSMASSPAAKKSSLPPRPPLKRKLSVEPVSSENCGPTANSLDSGVQVIVRVRPPNKEEDGGNAVQKITKDSLTISGQTFTFDSISDIHSKQIDIFELVGAPLVENCLAGFNSSVFAYGQTGSGKTYTIWGVSNDLLEEEHQGLAPRVFCRLFARIAEEQTKQADRQLVYMCRCSFLEIYNEQITDLLDPSQKNLQIREDAKTGVYVENLREECVTSMKDVSQLLIKGLSNRKTSATCVNAESSRSHSVFTCVVESRGKSAADGLSRLKMSRINFVDLAGSERQKQTGAAGERLKEAGNINRSLSQLGNRTIEEMVSIQKHHTRACFLCSREFSFVSCVLAVISPTIGCCLSGEFVTCGIKVTRTCDQSEKKNVEGSSKDDVVIEGVIRDVSGRSS</sequence>
<name>A0A9N7NYG2_STRHE</name>
<keyword evidence="2 7" id="KW-0547">Nucleotide-binding</keyword>
<evidence type="ECO:0000256" key="8">
    <source>
        <dbReference type="RuleBase" id="RU000394"/>
    </source>
</evidence>
<keyword evidence="12" id="KW-1185">Reference proteome</keyword>
<dbReference type="InterPro" id="IPR027417">
    <property type="entry name" value="P-loop_NTPase"/>
</dbReference>
<keyword evidence="3 7" id="KW-0067">ATP-binding</keyword>
<evidence type="ECO:0000256" key="1">
    <source>
        <dbReference type="ARBA" id="ARBA00022701"/>
    </source>
</evidence>
<evidence type="ECO:0000256" key="9">
    <source>
        <dbReference type="SAM" id="MobiDB-lite"/>
    </source>
</evidence>
<evidence type="ECO:0000313" key="12">
    <source>
        <dbReference type="Proteomes" id="UP001153555"/>
    </source>
</evidence>
<dbReference type="InterPro" id="IPR036961">
    <property type="entry name" value="Kinesin_motor_dom_sf"/>
</dbReference>
<dbReference type="Proteomes" id="UP001153555">
    <property type="component" value="Unassembled WGS sequence"/>
</dbReference>
<dbReference type="GO" id="GO:0003777">
    <property type="term" value="F:microtubule motor activity"/>
    <property type="evidence" value="ECO:0007669"/>
    <property type="project" value="InterPro"/>
</dbReference>
<feature type="compositionally biased region" description="Low complexity" evidence="9">
    <location>
        <begin position="53"/>
        <end position="63"/>
    </location>
</feature>
<dbReference type="PANTHER" id="PTHR37739">
    <property type="entry name" value="KINESIN-LIKE PROTEIN KIN-12D"/>
    <property type="match status" value="1"/>
</dbReference>
<dbReference type="GO" id="GO:0005524">
    <property type="term" value="F:ATP binding"/>
    <property type="evidence" value="ECO:0007669"/>
    <property type="project" value="UniProtKB-UniRule"/>
</dbReference>
<dbReference type="SMART" id="SM00129">
    <property type="entry name" value="KISc"/>
    <property type="match status" value="1"/>
</dbReference>
<evidence type="ECO:0000256" key="7">
    <source>
        <dbReference type="PROSITE-ProRule" id="PRU00283"/>
    </source>
</evidence>
<dbReference type="PROSITE" id="PS00411">
    <property type="entry name" value="KINESIN_MOTOR_1"/>
    <property type="match status" value="1"/>
</dbReference>
<dbReference type="AlphaFoldDB" id="A0A9N7NYG2"/>
<organism evidence="11 12">
    <name type="scientific">Striga hermonthica</name>
    <name type="common">Purple witchweed</name>
    <name type="synonym">Buchnera hermonthica</name>
    <dbReference type="NCBI Taxonomy" id="68872"/>
    <lineage>
        <taxon>Eukaryota</taxon>
        <taxon>Viridiplantae</taxon>
        <taxon>Streptophyta</taxon>
        <taxon>Embryophyta</taxon>
        <taxon>Tracheophyta</taxon>
        <taxon>Spermatophyta</taxon>
        <taxon>Magnoliopsida</taxon>
        <taxon>eudicotyledons</taxon>
        <taxon>Gunneridae</taxon>
        <taxon>Pentapetalae</taxon>
        <taxon>asterids</taxon>
        <taxon>lamiids</taxon>
        <taxon>Lamiales</taxon>
        <taxon>Orobanchaceae</taxon>
        <taxon>Buchnereae</taxon>
        <taxon>Striga</taxon>
    </lineage>
</organism>
<dbReference type="InterPro" id="IPR044986">
    <property type="entry name" value="KIF15/KIN-12"/>
</dbReference>
<accession>A0A9N7NYG2</accession>
<evidence type="ECO:0000256" key="4">
    <source>
        <dbReference type="ARBA" id="ARBA00023054"/>
    </source>
</evidence>
<keyword evidence="1 8" id="KW-0493">Microtubule</keyword>
<feature type="domain" description="Kinesin motor" evidence="10">
    <location>
        <begin position="93"/>
        <end position="357"/>
    </location>
</feature>
<dbReference type="EMBL" id="CACSLK010031421">
    <property type="protein sequence ID" value="CAA0839400.1"/>
    <property type="molecule type" value="Genomic_DNA"/>
</dbReference>
<dbReference type="PROSITE" id="PS50067">
    <property type="entry name" value="KINESIN_MOTOR_2"/>
    <property type="match status" value="1"/>
</dbReference>
<evidence type="ECO:0000313" key="11">
    <source>
        <dbReference type="EMBL" id="CAA0839400.1"/>
    </source>
</evidence>
<dbReference type="GO" id="GO:0008017">
    <property type="term" value="F:microtubule binding"/>
    <property type="evidence" value="ECO:0007669"/>
    <property type="project" value="InterPro"/>
</dbReference>
<gene>
    <name evidence="11" type="ORF">SHERM_05968</name>
</gene>
<feature type="compositionally biased region" description="Basic and acidic residues" evidence="9">
    <location>
        <begin position="1"/>
        <end position="12"/>
    </location>
</feature>
<feature type="compositionally biased region" description="Polar residues" evidence="9">
    <location>
        <begin position="77"/>
        <end position="88"/>
    </location>
</feature>
<dbReference type="SUPFAM" id="SSF52540">
    <property type="entry name" value="P-loop containing nucleoside triphosphate hydrolases"/>
    <property type="match status" value="1"/>
</dbReference>
<feature type="region of interest" description="Disordered" evidence="9">
    <location>
        <begin position="1"/>
        <end position="88"/>
    </location>
</feature>
<feature type="compositionally biased region" description="Low complexity" evidence="9">
    <location>
        <begin position="17"/>
        <end position="31"/>
    </location>
</feature>